<reference evidence="2" key="1">
    <citation type="submission" date="2023-04" db="EMBL/GenBank/DDBJ databases">
        <title>Ambrosiozyma monospora NBRC 1965.</title>
        <authorList>
            <person name="Ichikawa N."/>
            <person name="Sato H."/>
            <person name="Tonouchi N."/>
        </authorList>
    </citation>
    <scope>NUCLEOTIDE SEQUENCE</scope>
    <source>
        <strain evidence="2">NBRC 1965</strain>
    </source>
</reference>
<sequence>MGIPQGSPISSLPYLIYTTPLIQSVNRSCNVKAVGFMDDWTLYQKGNQFEKNTREIEKAYNHLITEGDKLHFIYFTNKRIQEQLSRFNQYHQSENSVKLGVWLDQRLNFKIHIGKKLEASRRLQYVLSELIYQNRLQSKSSMAQKLVKLKGMQMN</sequence>
<dbReference type="InterPro" id="IPR000477">
    <property type="entry name" value="RT_dom"/>
</dbReference>
<comment type="caution">
    <text evidence="2">The sequence shown here is derived from an EMBL/GenBank/DDBJ whole genome shotgun (WGS) entry which is preliminary data.</text>
</comment>
<accession>A0A9W6YY23</accession>
<name>A0A9W6YY23_AMBMO</name>
<feature type="domain" description="Reverse transcriptase" evidence="1">
    <location>
        <begin position="1"/>
        <end position="103"/>
    </location>
</feature>
<dbReference type="PROSITE" id="PS50878">
    <property type="entry name" value="RT_POL"/>
    <property type="match status" value="1"/>
</dbReference>
<gene>
    <name evidence="2" type="ORF">Amon01_000299800</name>
</gene>
<dbReference type="Proteomes" id="UP001165063">
    <property type="component" value="Unassembled WGS sequence"/>
</dbReference>
<dbReference type="AlphaFoldDB" id="A0A9W6YY23"/>
<protein>
    <submittedName>
        <fullName evidence="2">Unnamed protein product</fullName>
    </submittedName>
</protein>
<dbReference type="PANTHER" id="PTHR33481:SF1">
    <property type="entry name" value="ENDONUCLEASE_EXONUCLEASE_PHOSPHATASE DOMAIN-CONTAINING PROTEIN-RELATED"/>
    <property type="match status" value="1"/>
</dbReference>
<dbReference type="OrthoDB" id="4368587at2759"/>
<evidence type="ECO:0000313" key="2">
    <source>
        <dbReference type="EMBL" id="GMG24791.1"/>
    </source>
</evidence>
<dbReference type="EMBL" id="BSXU01001188">
    <property type="protein sequence ID" value="GMG24791.1"/>
    <property type="molecule type" value="Genomic_DNA"/>
</dbReference>
<evidence type="ECO:0000259" key="1">
    <source>
        <dbReference type="PROSITE" id="PS50878"/>
    </source>
</evidence>
<organism evidence="2 3">
    <name type="scientific">Ambrosiozyma monospora</name>
    <name type="common">Yeast</name>
    <name type="synonym">Endomycopsis monosporus</name>
    <dbReference type="NCBI Taxonomy" id="43982"/>
    <lineage>
        <taxon>Eukaryota</taxon>
        <taxon>Fungi</taxon>
        <taxon>Dikarya</taxon>
        <taxon>Ascomycota</taxon>
        <taxon>Saccharomycotina</taxon>
        <taxon>Pichiomycetes</taxon>
        <taxon>Pichiales</taxon>
        <taxon>Pichiaceae</taxon>
        <taxon>Ambrosiozyma</taxon>
    </lineage>
</organism>
<proteinExistence type="predicted"/>
<dbReference type="PANTHER" id="PTHR33481">
    <property type="entry name" value="REVERSE TRANSCRIPTASE"/>
    <property type="match status" value="1"/>
</dbReference>
<keyword evidence="3" id="KW-1185">Reference proteome</keyword>
<evidence type="ECO:0000313" key="3">
    <source>
        <dbReference type="Proteomes" id="UP001165063"/>
    </source>
</evidence>